<dbReference type="PRINTS" id="PR00463">
    <property type="entry name" value="EP450I"/>
</dbReference>
<keyword evidence="9" id="KW-0812">Transmembrane</keyword>
<comment type="similarity">
    <text evidence="1">Belongs to the cytochrome P450 family.</text>
</comment>
<sequence>MAIIDIFHLTQTYAIEQPIQFLAWAAIAIPILYVITNEVVRRQARVPGLKGPSGLPLIGNLYDIRTNAAEKYRQWARTHGEVYQIQLGNIPVVVVNSAASAKVLFGQHAQALSSRPEFYTFHKVLSNTAGTTIGTSPYSDSLKRRRKGAASALNRPSIQTYIPHLDLESKDFVSELLRYGKGGAEPVDPMPCIQRLSLSLALTLNWGIRMDNQENALFEEITHVEEEVSRFRSTTGNLQDYVPLLRLNPFSFGSKKAGEMRDRRDVYLKVLNKGLEDRMEKGTHSPCIQANVILDEEAKLNSEELTSISLTMLSGGLDTITTLLQWSIAYLAQREDIQEKAWKAISEFYSAEQPLCDALDDQKCQYIVALVRECLRYFTVLRLALPRVSIKDVTYNGVVIPKGTVYFLNAWACNMDSAVWHDPEVFRPERWIEQPEAPMFTYGMGYRMCAGSLLANRELYVVFIRMLNAFEIQKFDDIDCHPVSGNSDPTSLVAMPQRYKARFIPRSVQALEKALKEFKAVEA</sequence>
<evidence type="ECO:0000256" key="3">
    <source>
        <dbReference type="ARBA" id="ARBA00022723"/>
    </source>
</evidence>
<evidence type="ECO:0000256" key="8">
    <source>
        <dbReference type="PIRSR" id="PIRSR602401-1"/>
    </source>
</evidence>
<dbReference type="PANTHER" id="PTHR46300:SF9">
    <property type="entry name" value="P450, PUTATIVE-RELATED"/>
    <property type="match status" value="1"/>
</dbReference>
<accession>A0A1L7WDI4</accession>
<evidence type="ECO:0000256" key="2">
    <source>
        <dbReference type="ARBA" id="ARBA00022617"/>
    </source>
</evidence>
<dbReference type="GO" id="GO:0020037">
    <property type="term" value="F:heme binding"/>
    <property type="evidence" value="ECO:0007669"/>
    <property type="project" value="InterPro"/>
</dbReference>
<keyword evidence="4" id="KW-0560">Oxidoreductase</keyword>
<dbReference type="GO" id="GO:0005506">
    <property type="term" value="F:iron ion binding"/>
    <property type="evidence" value="ECO:0007669"/>
    <property type="project" value="InterPro"/>
</dbReference>
<dbReference type="AlphaFoldDB" id="A0A1L7WDI4"/>
<evidence type="ECO:0000313" key="11">
    <source>
        <dbReference type="Proteomes" id="UP000184330"/>
    </source>
</evidence>
<evidence type="ECO:0000256" key="5">
    <source>
        <dbReference type="ARBA" id="ARBA00023004"/>
    </source>
</evidence>
<dbReference type="CDD" id="cd11066">
    <property type="entry name" value="CYP_PhacA-like"/>
    <property type="match status" value="1"/>
</dbReference>
<keyword evidence="9" id="KW-1133">Transmembrane helix</keyword>
<dbReference type="OrthoDB" id="1055148at2759"/>
<dbReference type="Gene3D" id="1.10.630.10">
    <property type="entry name" value="Cytochrome P450"/>
    <property type="match status" value="1"/>
</dbReference>
<proteinExistence type="inferred from homology"/>
<keyword evidence="11" id="KW-1185">Reference proteome</keyword>
<dbReference type="EMBL" id="FJOG01000001">
    <property type="protein sequence ID" value="CZR50841.1"/>
    <property type="molecule type" value="Genomic_DNA"/>
</dbReference>
<feature type="binding site" description="axial binding residue" evidence="8">
    <location>
        <position position="449"/>
    </location>
    <ligand>
        <name>heme</name>
        <dbReference type="ChEBI" id="CHEBI:30413"/>
    </ligand>
    <ligandPart>
        <name>Fe</name>
        <dbReference type="ChEBI" id="CHEBI:18248"/>
    </ligandPart>
</feature>
<dbReference type="InterPro" id="IPR036396">
    <property type="entry name" value="Cyt_P450_sf"/>
</dbReference>
<dbReference type="InterPro" id="IPR001128">
    <property type="entry name" value="Cyt_P450"/>
</dbReference>
<dbReference type="GO" id="GO:0004497">
    <property type="term" value="F:monooxygenase activity"/>
    <property type="evidence" value="ECO:0007669"/>
    <property type="project" value="UniProtKB-KW"/>
</dbReference>
<evidence type="ECO:0000256" key="1">
    <source>
        <dbReference type="ARBA" id="ARBA00010617"/>
    </source>
</evidence>
<name>A0A1L7WDI4_9HELO</name>
<keyword evidence="5 8" id="KW-0408">Iron</keyword>
<organism evidence="10 11">
    <name type="scientific">Phialocephala subalpina</name>
    <dbReference type="NCBI Taxonomy" id="576137"/>
    <lineage>
        <taxon>Eukaryota</taxon>
        <taxon>Fungi</taxon>
        <taxon>Dikarya</taxon>
        <taxon>Ascomycota</taxon>
        <taxon>Pezizomycotina</taxon>
        <taxon>Leotiomycetes</taxon>
        <taxon>Helotiales</taxon>
        <taxon>Mollisiaceae</taxon>
        <taxon>Phialocephala</taxon>
        <taxon>Phialocephala fortinii species complex</taxon>
    </lineage>
</organism>
<protein>
    <submittedName>
        <fullName evidence="10">Probable cytochrome P450 phenylacetate hydroxylase</fullName>
    </submittedName>
</protein>
<keyword evidence="2 8" id="KW-0349">Heme</keyword>
<dbReference type="InterPro" id="IPR050364">
    <property type="entry name" value="Cytochrome_P450_fung"/>
</dbReference>
<evidence type="ECO:0000256" key="7">
    <source>
        <dbReference type="ARBA" id="ARBA00060591"/>
    </source>
</evidence>
<dbReference type="STRING" id="576137.A0A1L7WDI4"/>
<evidence type="ECO:0000256" key="4">
    <source>
        <dbReference type="ARBA" id="ARBA00023002"/>
    </source>
</evidence>
<keyword evidence="3 8" id="KW-0479">Metal-binding</keyword>
<keyword evidence="9" id="KW-0472">Membrane</keyword>
<evidence type="ECO:0000256" key="6">
    <source>
        <dbReference type="ARBA" id="ARBA00023033"/>
    </source>
</evidence>
<evidence type="ECO:0000313" key="10">
    <source>
        <dbReference type="EMBL" id="CZR50841.1"/>
    </source>
</evidence>
<gene>
    <name evidence="10" type="ORF">PAC_00715</name>
</gene>
<dbReference type="PRINTS" id="PR00385">
    <property type="entry name" value="P450"/>
</dbReference>
<keyword evidence="6" id="KW-0503">Monooxygenase</keyword>
<dbReference type="Pfam" id="PF00067">
    <property type="entry name" value="p450"/>
    <property type="match status" value="1"/>
</dbReference>
<evidence type="ECO:0000256" key="9">
    <source>
        <dbReference type="SAM" id="Phobius"/>
    </source>
</evidence>
<reference evidence="10 11" key="1">
    <citation type="submission" date="2016-03" db="EMBL/GenBank/DDBJ databases">
        <authorList>
            <person name="Ploux O."/>
        </authorList>
    </citation>
    <scope>NUCLEOTIDE SEQUENCE [LARGE SCALE GENOMIC DNA]</scope>
    <source>
        <strain evidence="10 11">UAMH 11012</strain>
    </source>
</reference>
<dbReference type="Proteomes" id="UP000184330">
    <property type="component" value="Unassembled WGS sequence"/>
</dbReference>
<dbReference type="PANTHER" id="PTHR46300">
    <property type="entry name" value="P450, PUTATIVE (EUROFUNG)-RELATED-RELATED"/>
    <property type="match status" value="1"/>
</dbReference>
<dbReference type="GO" id="GO:0016705">
    <property type="term" value="F:oxidoreductase activity, acting on paired donors, with incorporation or reduction of molecular oxygen"/>
    <property type="evidence" value="ECO:0007669"/>
    <property type="project" value="InterPro"/>
</dbReference>
<dbReference type="FunFam" id="1.10.630.10:FF:000072">
    <property type="entry name" value="3-hydroxyphenylacetate 6 hydroxylase"/>
    <property type="match status" value="1"/>
</dbReference>
<dbReference type="SUPFAM" id="SSF48264">
    <property type="entry name" value="Cytochrome P450"/>
    <property type="match status" value="1"/>
</dbReference>
<feature type="transmembrane region" description="Helical" evidence="9">
    <location>
        <begin position="21"/>
        <end position="40"/>
    </location>
</feature>
<dbReference type="InterPro" id="IPR002401">
    <property type="entry name" value="Cyt_P450_E_grp-I"/>
</dbReference>
<comment type="pathway">
    <text evidence="7">Aromatic compound metabolism; phenylacetate degradation.</text>
</comment>
<comment type="cofactor">
    <cofactor evidence="8">
        <name>heme</name>
        <dbReference type="ChEBI" id="CHEBI:30413"/>
    </cofactor>
</comment>